<evidence type="ECO:0000313" key="4">
    <source>
        <dbReference type="EMBL" id="PXF39878.1"/>
    </source>
</evidence>
<sequence length="290" mass="32323">MTSQKRDNPLLEMLPASENEAQHPIGQPVTTAVRLEEKAAMSPFKSNVEAATEQQKLGQETGSEKIQHVRSKNPYVLEGSSSSSHYSSEARSPPKLAKSMKDAEETVHEYSSQGKDFDNTRNPSIQRRVLHAPRNLLENDSNDTPTIEGSAMETLTNELHAPTDVANPIEQMRNLERKLEKLMQTMGIQQTAVMPTTSSIVSRESKPVPIPTDWDYESTYYGQCDEYVWRNPPPRNLGSGMNGYGNRWTNLRGGGYHYANHGTDGGFYIRNSDGSSYHFSPSRGGSFRPA</sequence>
<feature type="compositionally biased region" description="Low complexity" evidence="2">
    <location>
        <begin position="80"/>
        <end position="91"/>
    </location>
</feature>
<keyword evidence="1" id="KW-0175">Coiled coil</keyword>
<feature type="region of interest" description="Disordered" evidence="2">
    <location>
        <begin position="40"/>
        <end position="122"/>
    </location>
</feature>
<dbReference type="AlphaFoldDB" id="A0A2V3IBR7"/>
<keyword evidence="5" id="KW-1185">Reference proteome</keyword>
<feature type="compositionally biased region" description="Polar residues" evidence="2">
    <location>
        <begin position="52"/>
        <end position="61"/>
    </location>
</feature>
<reference evidence="3 5" key="1">
    <citation type="journal article" date="2018" name="Mol. Biol. Evol.">
        <title>Analysis of the draft genome of the red seaweed Gracilariopsis chorda provides insights into genome size evolution in Rhodophyta.</title>
        <authorList>
            <person name="Lee J."/>
            <person name="Yang E.C."/>
            <person name="Graf L."/>
            <person name="Yang J.H."/>
            <person name="Qiu H."/>
            <person name="Zel Zion U."/>
            <person name="Chan C.X."/>
            <person name="Stephens T.G."/>
            <person name="Weber A.P.M."/>
            <person name="Boo G.H."/>
            <person name="Boo S.M."/>
            <person name="Kim K.M."/>
            <person name="Shin Y."/>
            <person name="Jung M."/>
            <person name="Lee S.J."/>
            <person name="Yim H.S."/>
            <person name="Lee J.H."/>
            <person name="Bhattacharya D."/>
            <person name="Yoon H.S."/>
        </authorList>
    </citation>
    <scope>NUCLEOTIDE SEQUENCE [LARGE SCALE GENOMIC DNA]</scope>
    <source>
        <strain evidence="3 5">SKKU-2015</strain>
        <tissue evidence="3">Whole body</tissue>
    </source>
</reference>
<name>A0A2V3IBR7_9FLOR</name>
<comment type="caution">
    <text evidence="3">The sequence shown here is derived from an EMBL/GenBank/DDBJ whole genome shotgun (WGS) entry which is preliminary data.</text>
</comment>
<evidence type="ECO:0000313" key="5">
    <source>
        <dbReference type="Proteomes" id="UP000247409"/>
    </source>
</evidence>
<protein>
    <submittedName>
        <fullName evidence="3">Uncharacterized protein</fullName>
    </submittedName>
</protein>
<feature type="compositionally biased region" description="Basic and acidic residues" evidence="2">
    <location>
        <begin position="99"/>
        <end position="108"/>
    </location>
</feature>
<feature type="coiled-coil region" evidence="1">
    <location>
        <begin position="165"/>
        <end position="192"/>
    </location>
</feature>
<gene>
    <name evidence="4" type="ORF">BWQ96_10409</name>
    <name evidence="3" type="ORF">BWQ96_10757</name>
</gene>
<proteinExistence type="predicted"/>
<dbReference type="EMBL" id="NBIV01000411">
    <property type="protein sequence ID" value="PXF39878.1"/>
    <property type="molecule type" value="Genomic_DNA"/>
</dbReference>
<evidence type="ECO:0000313" key="3">
    <source>
        <dbReference type="EMBL" id="PXF39544.1"/>
    </source>
</evidence>
<accession>A0A2V3IBR7</accession>
<dbReference type="Proteomes" id="UP000247409">
    <property type="component" value="Unassembled WGS sequence"/>
</dbReference>
<dbReference type="EMBL" id="NBIV01000754">
    <property type="protein sequence ID" value="PXF39544.1"/>
    <property type="molecule type" value="Genomic_DNA"/>
</dbReference>
<evidence type="ECO:0000256" key="2">
    <source>
        <dbReference type="SAM" id="MobiDB-lite"/>
    </source>
</evidence>
<feature type="region of interest" description="Disordered" evidence="2">
    <location>
        <begin position="1"/>
        <end position="28"/>
    </location>
</feature>
<feature type="compositionally biased region" description="Polar residues" evidence="2">
    <location>
        <begin position="109"/>
        <end position="122"/>
    </location>
</feature>
<organism evidence="3 5">
    <name type="scientific">Gracilariopsis chorda</name>
    <dbReference type="NCBI Taxonomy" id="448386"/>
    <lineage>
        <taxon>Eukaryota</taxon>
        <taxon>Rhodophyta</taxon>
        <taxon>Florideophyceae</taxon>
        <taxon>Rhodymeniophycidae</taxon>
        <taxon>Gracilariales</taxon>
        <taxon>Gracilariaceae</taxon>
        <taxon>Gracilariopsis</taxon>
    </lineage>
</organism>
<evidence type="ECO:0000256" key="1">
    <source>
        <dbReference type="SAM" id="Coils"/>
    </source>
</evidence>